<evidence type="ECO:0000256" key="1">
    <source>
        <dbReference type="ARBA" id="ARBA00006484"/>
    </source>
</evidence>
<dbReference type="PANTHER" id="PTHR43639">
    <property type="entry name" value="OXIDOREDUCTASE, SHORT-CHAIN DEHYDROGENASE/REDUCTASE FAMILY (AFU_ORTHOLOGUE AFUA_5G02870)"/>
    <property type="match status" value="1"/>
</dbReference>
<dbReference type="InterPro" id="IPR002347">
    <property type="entry name" value="SDR_fam"/>
</dbReference>
<gene>
    <name evidence="3" type="ORF">BIV57_16985</name>
</gene>
<accession>A0A1J7C462</accession>
<name>A0A1J7C462_9ACTN</name>
<evidence type="ECO:0000256" key="2">
    <source>
        <dbReference type="ARBA" id="ARBA00023002"/>
    </source>
</evidence>
<dbReference type="STRING" id="1428644.BIV57_16985"/>
<proteinExistence type="inferred from homology"/>
<dbReference type="RefSeq" id="WP_071657734.1">
    <property type="nucleotide sequence ID" value="NZ_MLCF01000102.1"/>
</dbReference>
<dbReference type="SUPFAM" id="SSF51735">
    <property type="entry name" value="NAD(P)-binding Rossmann-fold domains"/>
    <property type="match status" value="1"/>
</dbReference>
<dbReference type="PANTHER" id="PTHR43639:SF1">
    <property type="entry name" value="SHORT-CHAIN DEHYDROGENASE_REDUCTASE FAMILY PROTEIN"/>
    <property type="match status" value="1"/>
</dbReference>
<dbReference type="GO" id="GO:0016491">
    <property type="term" value="F:oxidoreductase activity"/>
    <property type="evidence" value="ECO:0007669"/>
    <property type="project" value="UniProtKB-KW"/>
</dbReference>
<protein>
    <recommendedName>
        <fullName evidence="5">Short-chain dehydrogenase</fullName>
    </recommendedName>
</protein>
<organism evidence="3 4">
    <name type="scientific">Mangrovactinospora gilvigrisea</name>
    <dbReference type="NCBI Taxonomy" id="1428644"/>
    <lineage>
        <taxon>Bacteria</taxon>
        <taxon>Bacillati</taxon>
        <taxon>Actinomycetota</taxon>
        <taxon>Actinomycetes</taxon>
        <taxon>Kitasatosporales</taxon>
        <taxon>Streptomycetaceae</taxon>
        <taxon>Mangrovactinospora</taxon>
    </lineage>
</organism>
<dbReference type="Gene3D" id="3.40.50.720">
    <property type="entry name" value="NAD(P)-binding Rossmann-like Domain"/>
    <property type="match status" value="1"/>
</dbReference>
<evidence type="ECO:0008006" key="5">
    <source>
        <dbReference type="Google" id="ProtNLM"/>
    </source>
</evidence>
<dbReference type="AlphaFoldDB" id="A0A1J7C462"/>
<comment type="caution">
    <text evidence="3">The sequence shown here is derived from an EMBL/GenBank/DDBJ whole genome shotgun (WGS) entry which is preliminary data.</text>
</comment>
<keyword evidence="4" id="KW-1185">Reference proteome</keyword>
<keyword evidence="2" id="KW-0560">Oxidoreductase</keyword>
<dbReference type="Proteomes" id="UP000243342">
    <property type="component" value="Unassembled WGS sequence"/>
</dbReference>
<sequence>MHCGTRAEAAAEFDALLNVSLKAPFFLVRHALLDGRLLDGGRIVNISSGVVRTALPEIVASSATKGGLDVFTRHLAKQLGPRGITVDTVAPGFVATDNTSWLRDDQAKAARAAGAGVGGRA</sequence>
<dbReference type="EMBL" id="MLCF01000102">
    <property type="protein sequence ID" value="OIV36336.1"/>
    <property type="molecule type" value="Genomic_DNA"/>
</dbReference>
<dbReference type="Pfam" id="PF00106">
    <property type="entry name" value="adh_short"/>
    <property type="match status" value="1"/>
</dbReference>
<evidence type="ECO:0000313" key="4">
    <source>
        <dbReference type="Proteomes" id="UP000243342"/>
    </source>
</evidence>
<dbReference type="InterPro" id="IPR036291">
    <property type="entry name" value="NAD(P)-bd_dom_sf"/>
</dbReference>
<dbReference type="PRINTS" id="PR00081">
    <property type="entry name" value="GDHRDH"/>
</dbReference>
<reference evidence="3 4" key="1">
    <citation type="submission" date="2016-10" db="EMBL/GenBank/DDBJ databases">
        <title>Genome sequence of Streptomyces gilvigriseus MUSC 26.</title>
        <authorList>
            <person name="Lee L.-H."/>
            <person name="Ser H.-L."/>
        </authorList>
    </citation>
    <scope>NUCLEOTIDE SEQUENCE [LARGE SCALE GENOMIC DNA]</scope>
    <source>
        <strain evidence="3 4">MUSC 26</strain>
    </source>
</reference>
<evidence type="ECO:0000313" key="3">
    <source>
        <dbReference type="EMBL" id="OIV36336.1"/>
    </source>
</evidence>
<comment type="similarity">
    <text evidence="1">Belongs to the short-chain dehydrogenases/reductases (SDR) family.</text>
</comment>